<dbReference type="AlphaFoldDB" id="A0A151ZGT3"/>
<feature type="region of interest" description="Disordered" evidence="1">
    <location>
        <begin position="1"/>
        <end position="27"/>
    </location>
</feature>
<sequence length="313" mass="36230">MGNKKKNNKKSLNKTSTTTTTAISNNSEVNGADKMQELFNPLTNLTAEQIEIFNKFKNNITQLELTDREKEWIDDMLICRYLRARDYDLELAYNLFLGTLEWRKTFKPYEISAEELAHEASTGKSYVYGKSLGRSCIYLTPSRENTKNYEKQIKLLVYNIERAISQMDKIQGHEQLVLVIDFNGYSIFNAPPMNVSKQTLDILSNHYPERLGQAILVDPPMIFNIFFKAISPFINKQTYKKIHFASGSKGITKTFTELFDLDKVSKEYGGNSDFKFSHPQFWSEEIKMSRKERGLSELTDQEILDIIDNCKKD</sequence>
<dbReference type="PRINTS" id="PR00180">
    <property type="entry name" value="CRETINALDHBP"/>
</dbReference>
<feature type="domain" description="CRAL-TRIO" evidence="2">
    <location>
        <begin position="113"/>
        <end position="276"/>
    </location>
</feature>
<dbReference type="InterPro" id="IPR011074">
    <property type="entry name" value="CRAL/TRIO_N_dom"/>
</dbReference>
<dbReference type="InterPro" id="IPR036865">
    <property type="entry name" value="CRAL-TRIO_dom_sf"/>
</dbReference>
<dbReference type="PANTHER" id="PTHR45824">
    <property type="entry name" value="GH16843P"/>
    <property type="match status" value="1"/>
</dbReference>
<dbReference type="Proteomes" id="UP000076078">
    <property type="component" value="Unassembled WGS sequence"/>
</dbReference>
<dbReference type="SMART" id="SM00516">
    <property type="entry name" value="SEC14"/>
    <property type="match status" value="1"/>
</dbReference>
<feature type="compositionally biased region" description="Low complexity" evidence="1">
    <location>
        <begin position="13"/>
        <end position="27"/>
    </location>
</feature>
<dbReference type="SUPFAM" id="SSF46938">
    <property type="entry name" value="CRAL/TRIO N-terminal domain"/>
    <property type="match status" value="1"/>
</dbReference>
<dbReference type="InterPro" id="IPR001251">
    <property type="entry name" value="CRAL-TRIO_dom"/>
</dbReference>
<dbReference type="OrthoDB" id="75724at2759"/>
<dbReference type="FunCoup" id="A0A151ZGT3">
    <property type="interactions" value="28"/>
</dbReference>
<dbReference type="SMART" id="SM01100">
    <property type="entry name" value="CRAL_TRIO_N"/>
    <property type="match status" value="1"/>
</dbReference>
<protein>
    <submittedName>
        <fullName evidence="3">Cellular retinaldehyde-binding/triple function domain-containing protein</fullName>
    </submittedName>
</protein>
<dbReference type="OMA" id="RITWIID"/>
<dbReference type="GO" id="GO:0008526">
    <property type="term" value="F:phosphatidylinositol transfer activity"/>
    <property type="evidence" value="ECO:0007669"/>
    <property type="project" value="TreeGrafter"/>
</dbReference>
<evidence type="ECO:0000259" key="2">
    <source>
        <dbReference type="PROSITE" id="PS50191"/>
    </source>
</evidence>
<dbReference type="SUPFAM" id="SSF52087">
    <property type="entry name" value="CRAL/TRIO domain"/>
    <property type="match status" value="1"/>
</dbReference>
<feature type="compositionally biased region" description="Basic residues" evidence="1">
    <location>
        <begin position="1"/>
        <end position="12"/>
    </location>
</feature>
<dbReference type="InterPro" id="IPR052578">
    <property type="entry name" value="PI_Transfer_CRAL-TRIO"/>
</dbReference>
<reference evidence="3 4" key="1">
    <citation type="submission" date="2015-12" db="EMBL/GenBank/DDBJ databases">
        <title>Dictyostelia acquired genes for synthesis and detection of signals that induce cell-type specialization by lateral gene transfer from prokaryotes.</title>
        <authorList>
            <person name="Gloeckner G."/>
            <person name="Schaap P."/>
        </authorList>
    </citation>
    <scope>NUCLEOTIDE SEQUENCE [LARGE SCALE GENOMIC DNA]</scope>
    <source>
        <strain evidence="3 4">TK</strain>
    </source>
</reference>
<dbReference type="InParanoid" id="A0A151ZGT3"/>
<accession>A0A151ZGT3</accession>
<comment type="caution">
    <text evidence="3">The sequence shown here is derived from an EMBL/GenBank/DDBJ whole genome shotgun (WGS) entry which is preliminary data.</text>
</comment>
<evidence type="ECO:0000256" key="1">
    <source>
        <dbReference type="SAM" id="MobiDB-lite"/>
    </source>
</evidence>
<organism evidence="3 4">
    <name type="scientific">Tieghemostelium lacteum</name>
    <name type="common">Slime mold</name>
    <name type="synonym">Dictyostelium lacteum</name>
    <dbReference type="NCBI Taxonomy" id="361077"/>
    <lineage>
        <taxon>Eukaryota</taxon>
        <taxon>Amoebozoa</taxon>
        <taxon>Evosea</taxon>
        <taxon>Eumycetozoa</taxon>
        <taxon>Dictyostelia</taxon>
        <taxon>Dictyosteliales</taxon>
        <taxon>Raperosteliaceae</taxon>
        <taxon>Tieghemostelium</taxon>
    </lineage>
</organism>
<dbReference type="CDD" id="cd00170">
    <property type="entry name" value="SEC14"/>
    <property type="match status" value="1"/>
</dbReference>
<dbReference type="Gene3D" id="3.40.525.10">
    <property type="entry name" value="CRAL-TRIO lipid binding domain"/>
    <property type="match status" value="1"/>
</dbReference>
<dbReference type="PROSITE" id="PS50191">
    <property type="entry name" value="CRAL_TRIO"/>
    <property type="match status" value="1"/>
</dbReference>
<dbReference type="Pfam" id="PF00650">
    <property type="entry name" value="CRAL_TRIO"/>
    <property type="match status" value="1"/>
</dbReference>
<dbReference type="InterPro" id="IPR036273">
    <property type="entry name" value="CRAL/TRIO_N_dom_sf"/>
</dbReference>
<gene>
    <name evidence="3" type="ORF">DLAC_05818</name>
</gene>
<proteinExistence type="predicted"/>
<keyword evidence="4" id="KW-1185">Reference proteome</keyword>
<name>A0A151ZGT3_TIELA</name>
<dbReference type="Pfam" id="PF03765">
    <property type="entry name" value="CRAL_TRIO_N"/>
    <property type="match status" value="1"/>
</dbReference>
<dbReference type="EMBL" id="LODT01000028">
    <property type="protein sequence ID" value="KYQ93182.1"/>
    <property type="molecule type" value="Genomic_DNA"/>
</dbReference>
<evidence type="ECO:0000313" key="3">
    <source>
        <dbReference type="EMBL" id="KYQ93182.1"/>
    </source>
</evidence>
<evidence type="ECO:0000313" key="4">
    <source>
        <dbReference type="Proteomes" id="UP000076078"/>
    </source>
</evidence>
<dbReference type="PANTHER" id="PTHR45824:SF29">
    <property type="entry name" value="GH16843P"/>
    <property type="match status" value="1"/>
</dbReference>